<gene>
    <name evidence="1" type="ORF">ACFO9K_22235</name>
</gene>
<accession>A0ABD5Q8F3</accession>
<protein>
    <submittedName>
        <fullName evidence="1">Uncharacterized protein</fullName>
    </submittedName>
</protein>
<evidence type="ECO:0000313" key="1">
    <source>
        <dbReference type="EMBL" id="MFC4826973.1"/>
    </source>
</evidence>
<dbReference type="AlphaFoldDB" id="A0ABD5Q8F3"/>
<evidence type="ECO:0000313" key="2">
    <source>
        <dbReference type="Proteomes" id="UP001595945"/>
    </source>
</evidence>
<keyword evidence="2" id="KW-1185">Reference proteome</keyword>
<dbReference type="RefSeq" id="WP_254270697.1">
    <property type="nucleotide sequence ID" value="NZ_CP100402.1"/>
</dbReference>
<dbReference type="Proteomes" id="UP001595945">
    <property type="component" value="Unassembled WGS sequence"/>
</dbReference>
<dbReference type="GeneID" id="73047472"/>
<sequence>MTTPLARLETTSRVRKHAQYKALEFELQNGDVRVRNGSYAHPENHEYTSVTLSVYVLRPQTLLAVPPPVHPVRVYRWTPLELRDRQVTIGCHRHEDPPMGVVYTS</sequence>
<comment type="caution">
    <text evidence="1">The sequence shown here is derived from an EMBL/GenBank/DDBJ whole genome shotgun (WGS) entry which is preliminary data.</text>
</comment>
<reference evidence="1 2" key="1">
    <citation type="journal article" date="2019" name="Int. J. Syst. Evol. Microbiol.">
        <title>The Global Catalogue of Microorganisms (GCM) 10K type strain sequencing project: providing services to taxonomists for standard genome sequencing and annotation.</title>
        <authorList>
            <consortium name="The Broad Institute Genomics Platform"/>
            <consortium name="The Broad Institute Genome Sequencing Center for Infectious Disease"/>
            <person name="Wu L."/>
            <person name="Ma J."/>
        </authorList>
    </citation>
    <scope>NUCLEOTIDE SEQUENCE [LARGE SCALE GENOMIC DNA]</scope>
    <source>
        <strain evidence="1 2">XZYJ18</strain>
    </source>
</reference>
<proteinExistence type="predicted"/>
<name>A0ABD5Q8F3_9EURY</name>
<dbReference type="EMBL" id="JBHSHT010000004">
    <property type="protein sequence ID" value="MFC4826973.1"/>
    <property type="molecule type" value="Genomic_DNA"/>
</dbReference>
<organism evidence="1 2">
    <name type="scientific">Halorussus aquaticus</name>
    <dbReference type="NCBI Taxonomy" id="2953748"/>
    <lineage>
        <taxon>Archaea</taxon>
        <taxon>Methanobacteriati</taxon>
        <taxon>Methanobacteriota</taxon>
        <taxon>Stenosarchaea group</taxon>
        <taxon>Halobacteria</taxon>
        <taxon>Halobacteriales</taxon>
        <taxon>Haladaptataceae</taxon>
        <taxon>Halorussus</taxon>
    </lineage>
</organism>